<sequence length="137" mass="15389">MSRHTKRDVEKRMFKMEIGMPLPFGAHVYDIGVNFPLFSRYGTRVWLELYDDSEDKTPLTTVALDPDDLAAIPLREAMANFSIMHSERAMLTPHNAFNTNEALERTLVIAAGNFKAYFEGNPKNIIKGAEKSAKGAP</sequence>
<organism evidence="1 2">
    <name type="scientific">candidate division WOR-1 bacterium DG_54_3</name>
    <dbReference type="NCBI Taxonomy" id="1703775"/>
    <lineage>
        <taxon>Bacteria</taxon>
        <taxon>Bacillati</taxon>
        <taxon>Saganbacteria</taxon>
    </lineage>
</organism>
<evidence type="ECO:0000313" key="2">
    <source>
        <dbReference type="Proteomes" id="UP000051861"/>
    </source>
</evidence>
<proteinExistence type="predicted"/>
<dbReference type="SUPFAM" id="SSF81296">
    <property type="entry name" value="E set domains"/>
    <property type="match status" value="1"/>
</dbReference>
<accession>A0A0S7Y2U6</accession>
<dbReference type="AlphaFoldDB" id="A0A0S7Y2U6"/>
<reference evidence="1 2" key="1">
    <citation type="journal article" date="2015" name="Microbiome">
        <title>Genomic resolution of linkages in carbon, nitrogen, and sulfur cycling among widespread estuary sediment bacteria.</title>
        <authorList>
            <person name="Baker B.J."/>
            <person name="Lazar C.S."/>
            <person name="Teske A.P."/>
            <person name="Dick G.J."/>
        </authorList>
    </citation>
    <scope>NUCLEOTIDE SEQUENCE [LARGE SCALE GENOMIC DNA]</scope>
    <source>
        <strain evidence="1">DG_54_3</strain>
    </source>
</reference>
<name>A0A0S7Y2U6_UNCSA</name>
<dbReference type="Gene3D" id="2.60.40.10">
    <property type="entry name" value="Immunoglobulins"/>
    <property type="match status" value="1"/>
</dbReference>
<gene>
    <name evidence="1" type="ORF">AMJ44_05480</name>
</gene>
<dbReference type="EMBL" id="LIZX01000040">
    <property type="protein sequence ID" value="KPJ68783.1"/>
    <property type="molecule type" value="Genomic_DNA"/>
</dbReference>
<protein>
    <submittedName>
        <fullName evidence="1">Uncharacterized protein</fullName>
    </submittedName>
</protein>
<comment type="caution">
    <text evidence="1">The sequence shown here is derived from an EMBL/GenBank/DDBJ whole genome shotgun (WGS) entry which is preliminary data.</text>
</comment>
<evidence type="ECO:0000313" key="1">
    <source>
        <dbReference type="EMBL" id="KPJ68783.1"/>
    </source>
</evidence>
<dbReference type="Proteomes" id="UP000051861">
    <property type="component" value="Unassembled WGS sequence"/>
</dbReference>
<dbReference type="InterPro" id="IPR013783">
    <property type="entry name" value="Ig-like_fold"/>
</dbReference>
<dbReference type="InterPro" id="IPR014756">
    <property type="entry name" value="Ig_E-set"/>
</dbReference>